<dbReference type="PROSITE" id="PS51257">
    <property type="entry name" value="PROKAR_LIPOPROTEIN"/>
    <property type="match status" value="1"/>
</dbReference>
<dbReference type="AlphaFoldDB" id="T0ZCV4"/>
<feature type="non-terminal residue" evidence="1">
    <location>
        <position position="191"/>
    </location>
</feature>
<accession>T0ZCV4</accession>
<reference evidence="1" key="2">
    <citation type="journal article" date="2014" name="ISME J.">
        <title>Microbial stratification in low pH oxic and suboxic macroscopic growths along an acid mine drainage.</title>
        <authorList>
            <person name="Mendez-Garcia C."/>
            <person name="Mesa V."/>
            <person name="Sprenger R.R."/>
            <person name="Richter M."/>
            <person name="Diez M.S."/>
            <person name="Solano J."/>
            <person name="Bargiela R."/>
            <person name="Golyshina O.V."/>
            <person name="Manteca A."/>
            <person name="Ramos J.L."/>
            <person name="Gallego J.R."/>
            <person name="Llorente I."/>
            <person name="Martins Dos Santos V.A."/>
            <person name="Jensen O.N."/>
            <person name="Pelaez A.I."/>
            <person name="Sanchez J."/>
            <person name="Ferrer M."/>
        </authorList>
    </citation>
    <scope>NUCLEOTIDE SEQUENCE</scope>
</reference>
<organism evidence="1">
    <name type="scientific">mine drainage metagenome</name>
    <dbReference type="NCBI Taxonomy" id="410659"/>
    <lineage>
        <taxon>unclassified sequences</taxon>
        <taxon>metagenomes</taxon>
        <taxon>ecological metagenomes</taxon>
    </lineage>
</organism>
<name>T0ZCV4_9ZZZZ</name>
<gene>
    <name evidence="1" type="ORF">B1A_21607</name>
</gene>
<sequence length="191" mass="20540">MEFNMTRMINRLIIAGIVCAISLSISGCGTENNFLANKTKTVEYYRIFDIKTSANINTISHAASDGLGRNVNNANEVTPIPSFSQPPSVPGRFAITDPFAGTQLGMMMQGAGSLGLRIATCNGAVWSAKAVRHIAGNNNLNLTACLFQYKDGYNLDLYAVFTKEEGGLAQIGRDLASDIVGTPEQWTEKPS</sequence>
<dbReference type="EMBL" id="AUZX01015971">
    <property type="protein sequence ID" value="EQD27615.1"/>
    <property type="molecule type" value="Genomic_DNA"/>
</dbReference>
<comment type="caution">
    <text evidence="1">The sequence shown here is derived from an EMBL/GenBank/DDBJ whole genome shotgun (WGS) entry which is preliminary data.</text>
</comment>
<evidence type="ECO:0008006" key="2">
    <source>
        <dbReference type="Google" id="ProtNLM"/>
    </source>
</evidence>
<protein>
    <recommendedName>
        <fullName evidence="2">Lipoprotein</fullName>
    </recommendedName>
</protein>
<reference evidence="1" key="1">
    <citation type="submission" date="2013-08" db="EMBL/GenBank/DDBJ databases">
        <authorList>
            <person name="Mendez C."/>
            <person name="Richter M."/>
            <person name="Ferrer M."/>
            <person name="Sanchez J."/>
        </authorList>
    </citation>
    <scope>NUCLEOTIDE SEQUENCE</scope>
</reference>
<proteinExistence type="predicted"/>
<evidence type="ECO:0000313" key="1">
    <source>
        <dbReference type="EMBL" id="EQD27615.1"/>
    </source>
</evidence>